<gene>
    <name evidence="1" type="ORF">KMZ68_11775</name>
</gene>
<evidence type="ECO:0000313" key="2">
    <source>
        <dbReference type="Proteomes" id="UP000680805"/>
    </source>
</evidence>
<dbReference type="Proteomes" id="UP000680805">
    <property type="component" value="Chromosome"/>
</dbReference>
<proteinExistence type="predicted"/>
<dbReference type="KEGG" id="bsei:KMZ68_11775"/>
<protein>
    <submittedName>
        <fullName evidence="1">Uncharacterized protein</fullName>
    </submittedName>
</protein>
<accession>A0A975NSY5</accession>
<organism evidence="1 2">
    <name type="scientific">Bradyrhizobium sediminis</name>
    <dbReference type="NCBI Taxonomy" id="2840469"/>
    <lineage>
        <taxon>Bacteria</taxon>
        <taxon>Pseudomonadati</taxon>
        <taxon>Pseudomonadota</taxon>
        <taxon>Alphaproteobacteria</taxon>
        <taxon>Hyphomicrobiales</taxon>
        <taxon>Nitrobacteraceae</taxon>
        <taxon>Bradyrhizobium</taxon>
    </lineage>
</organism>
<evidence type="ECO:0000313" key="1">
    <source>
        <dbReference type="EMBL" id="QWG20455.1"/>
    </source>
</evidence>
<reference evidence="1" key="1">
    <citation type="submission" date="2021-06" db="EMBL/GenBank/DDBJ databases">
        <title>Bradyrhizobium sp. S2-11-2 Genome sequencing.</title>
        <authorList>
            <person name="Jin L."/>
        </authorList>
    </citation>
    <scope>NUCLEOTIDE SEQUENCE</scope>
    <source>
        <strain evidence="1">S2-11-2</strain>
    </source>
</reference>
<sequence length="121" mass="13844">MLTWQHASENRRGNPRIPGRRHFPVLLSLRGTPNRHARSRLVKSRDKARRVPITQFEVVDRRSMRLCVHRLLSYLEIRERLPADAEIVALARPLNAVMPVVLLTPRAGRVTLSSPSTSRSP</sequence>
<dbReference type="AlphaFoldDB" id="A0A975NSY5"/>
<name>A0A975NSY5_9BRAD</name>
<dbReference type="EMBL" id="CP076135">
    <property type="protein sequence ID" value="QWG20455.1"/>
    <property type="molecule type" value="Genomic_DNA"/>
</dbReference>
<dbReference type="RefSeq" id="WP_215615926.1">
    <property type="nucleotide sequence ID" value="NZ_CP076135.1"/>
</dbReference>